<feature type="region of interest" description="Disordered" evidence="3">
    <location>
        <begin position="1"/>
        <end position="25"/>
    </location>
</feature>
<dbReference type="CDD" id="cd02909">
    <property type="entry name" value="cupin_pirin_N"/>
    <property type="match status" value="1"/>
</dbReference>
<accession>A0AA38Y0W5</accession>
<gene>
    <name evidence="6" type="ORF">H2204_008031</name>
</gene>
<proteinExistence type="inferred from homology"/>
<dbReference type="CDD" id="cd02247">
    <property type="entry name" value="cupin_pirin_C"/>
    <property type="match status" value="1"/>
</dbReference>
<dbReference type="InterPro" id="IPR012093">
    <property type="entry name" value="Pirin"/>
</dbReference>
<dbReference type="Pfam" id="PF02678">
    <property type="entry name" value="Pirin"/>
    <property type="match status" value="1"/>
</dbReference>
<dbReference type="InterPro" id="IPR014710">
    <property type="entry name" value="RmlC-like_jellyroll"/>
</dbReference>
<protein>
    <recommendedName>
        <fullName evidence="7">Pirin</fullName>
    </recommendedName>
</protein>
<dbReference type="EMBL" id="JAPDRN010000056">
    <property type="protein sequence ID" value="KAJ9631585.1"/>
    <property type="molecule type" value="Genomic_DNA"/>
</dbReference>
<evidence type="ECO:0000259" key="5">
    <source>
        <dbReference type="Pfam" id="PF05726"/>
    </source>
</evidence>
<dbReference type="InterPro" id="IPR003829">
    <property type="entry name" value="Pirin_N_dom"/>
</dbReference>
<evidence type="ECO:0000256" key="2">
    <source>
        <dbReference type="RuleBase" id="RU003457"/>
    </source>
</evidence>
<evidence type="ECO:0000313" key="6">
    <source>
        <dbReference type="EMBL" id="KAJ9631585.1"/>
    </source>
</evidence>
<dbReference type="PANTHER" id="PTHR13903:SF8">
    <property type="entry name" value="PIRIN"/>
    <property type="match status" value="1"/>
</dbReference>
<evidence type="ECO:0000256" key="3">
    <source>
        <dbReference type="SAM" id="MobiDB-lite"/>
    </source>
</evidence>
<organism evidence="6">
    <name type="scientific">Knufia peltigerae</name>
    <dbReference type="NCBI Taxonomy" id="1002370"/>
    <lineage>
        <taxon>Eukaryota</taxon>
        <taxon>Fungi</taxon>
        <taxon>Dikarya</taxon>
        <taxon>Ascomycota</taxon>
        <taxon>Pezizomycotina</taxon>
        <taxon>Eurotiomycetes</taxon>
        <taxon>Chaetothyriomycetidae</taxon>
        <taxon>Chaetothyriales</taxon>
        <taxon>Trichomeriaceae</taxon>
        <taxon>Knufia</taxon>
    </lineage>
</organism>
<dbReference type="InterPro" id="IPR008778">
    <property type="entry name" value="Pirin_C_dom"/>
</dbReference>
<comment type="caution">
    <text evidence="6">The sequence shown here is derived from an EMBL/GenBank/DDBJ whole genome shotgun (WGS) entry which is preliminary data.</text>
</comment>
<comment type="similarity">
    <text evidence="1 2">Belongs to the pirin family.</text>
</comment>
<name>A0AA38Y0W5_9EURO</name>
<evidence type="ECO:0000259" key="4">
    <source>
        <dbReference type="Pfam" id="PF02678"/>
    </source>
</evidence>
<dbReference type="AlphaFoldDB" id="A0AA38Y0W5"/>
<evidence type="ECO:0000256" key="1">
    <source>
        <dbReference type="ARBA" id="ARBA00008416"/>
    </source>
</evidence>
<dbReference type="InterPro" id="IPR011051">
    <property type="entry name" value="RmlC_Cupin_sf"/>
</dbReference>
<dbReference type="Pfam" id="PF05726">
    <property type="entry name" value="Pirin_C"/>
    <property type="match status" value="1"/>
</dbReference>
<dbReference type="Gene3D" id="2.60.120.10">
    <property type="entry name" value="Jelly Rolls"/>
    <property type="match status" value="2"/>
</dbReference>
<feature type="domain" description="Pirin C-terminal" evidence="5">
    <location>
        <begin position="248"/>
        <end position="346"/>
    </location>
</feature>
<evidence type="ECO:0008006" key="7">
    <source>
        <dbReference type="Google" id="ProtNLM"/>
    </source>
</evidence>
<feature type="domain" description="Pirin N-terminal" evidence="4">
    <location>
        <begin position="90"/>
        <end position="194"/>
    </location>
</feature>
<reference evidence="6" key="1">
    <citation type="submission" date="2022-10" db="EMBL/GenBank/DDBJ databases">
        <title>Culturing micro-colonial fungi from biological soil crusts in the Mojave desert and describing Neophaeococcomyces mojavensis, and introducing the new genera and species Taxawa tesnikishii.</title>
        <authorList>
            <person name="Kurbessoian T."/>
            <person name="Stajich J.E."/>
        </authorList>
    </citation>
    <scope>NUCLEOTIDE SEQUENCE</scope>
    <source>
        <strain evidence="6">TK_35</strain>
    </source>
</reference>
<sequence>MDAAPELTGTYLQRPLRNPPARPSAASAFAFSDQPPATRGCAVGWNNLLPERGMSPSRQHAMLTALIPASENARMTTIIAPRVHDIGGLEVRRAVPTLQARSIGSFVFVDQMGPALMHPGTAIDVRPHPHIGLATVTYLWSGAIGHRDTLGSDQVIRPGDVNWMTAGRGIAHSERTPQPDRDHDNPIHGMQTWVALPKSHEEIEPAFYHHAAATLPEQRRNGAWLRVIAGRAYGEESPVKVFADTLNVAIDLDPDAEIDIDDGHRERALYILEGQAQLDGVDIPAQHLVIPEAGARGRLRAKTPVKAMLFGGEPLDGPRHLWWNFVSSSKERIEQAKHDWEAGRFGTIPGDDKEFIPLPEH</sequence>
<dbReference type="SUPFAM" id="SSF51182">
    <property type="entry name" value="RmlC-like cupins"/>
    <property type="match status" value="1"/>
</dbReference>
<dbReference type="PANTHER" id="PTHR13903">
    <property type="entry name" value="PIRIN-RELATED"/>
    <property type="match status" value="1"/>
</dbReference>